<keyword evidence="3 6" id="KW-0732">Signal</keyword>
<evidence type="ECO:0000259" key="7">
    <source>
        <dbReference type="PROSITE" id="PS51895"/>
    </source>
</evidence>
<dbReference type="InterPro" id="IPR032382">
    <property type="entry name" value="AltA1"/>
</dbReference>
<evidence type="ECO:0000256" key="5">
    <source>
        <dbReference type="PROSITE-ProRule" id="PRU01243"/>
    </source>
</evidence>
<evidence type="ECO:0000313" key="9">
    <source>
        <dbReference type="Proteomes" id="UP000774617"/>
    </source>
</evidence>
<evidence type="ECO:0000313" key="8">
    <source>
        <dbReference type="EMBL" id="KAH7045139.1"/>
    </source>
</evidence>
<name>A0ABQ8G4Z7_9PEZI</name>
<protein>
    <recommendedName>
        <fullName evidence="7">AA1-like domain-containing protein</fullName>
    </recommendedName>
</protein>
<comment type="caution">
    <text evidence="5">Lacks conserved residue(s) required for the propagation of feature annotation.</text>
</comment>
<evidence type="ECO:0000256" key="3">
    <source>
        <dbReference type="ARBA" id="ARBA00022729"/>
    </source>
</evidence>
<feature type="signal peptide" evidence="6">
    <location>
        <begin position="1"/>
        <end position="16"/>
    </location>
</feature>
<dbReference type="Proteomes" id="UP000774617">
    <property type="component" value="Unassembled WGS sequence"/>
</dbReference>
<keyword evidence="2" id="KW-0964">Secreted</keyword>
<comment type="caution">
    <text evidence="8">The sequence shown here is derived from an EMBL/GenBank/DDBJ whole genome shotgun (WGS) entry which is preliminary data.</text>
</comment>
<dbReference type="EMBL" id="JAGTJR010000019">
    <property type="protein sequence ID" value="KAH7045139.1"/>
    <property type="molecule type" value="Genomic_DNA"/>
</dbReference>
<sequence>MRFLSIAALFGALALAKPVIRATGETVTVTDLIINQSNDHLDAVTFKLNVDDGITCSASNTTFPSPVVSCGTSDYRFALVPGKEVIYTLRLYHDLGSGAGIYGEATVPCNGPIPSLCEQVGLGFNVTLDSEP</sequence>
<evidence type="ECO:0000256" key="1">
    <source>
        <dbReference type="ARBA" id="ARBA00004613"/>
    </source>
</evidence>
<keyword evidence="9" id="KW-1185">Reference proteome</keyword>
<feature type="domain" description="AA1-like" evidence="7">
    <location>
        <begin position="22"/>
        <end position="132"/>
    </location>
</feature>
<comment type="subcellular location">
    <subcellularLocation>
        <location evidence="1">Secreted</location>
    </subcellularLocation>
</comment>
<feature type="chain" id="PRO_5045475696" description="AA1-like domain-containing protein" evidence="6">
    <location>
        <begin position="17"/>
        <end position="132"/>
    </location>
</feature>
<accession>A0ABQ8G4Z7</accession>
<dbReference type="PROSITE" id="PS51895">
    <property type="entry name" value="AA1"/>
    <property type="match status" value="1"/>
</dbReference>
<evidence type="ECO:0000256" key="4">
    <source>
        <dbReference type="ARBA" id="ARBA00023157"/>
    </source>
</evidence>
<proteinExistence type="predicted"/>
<keyword evidence="4" id="KW-1015">Disulfide bond</keyword>
<evidence type="ECO:0000256" key="6">
    <source>
        <dbReference type="SAM" id="SignalP"/>
    </source>
</evidence>
<reference evidence="8 9" key="1">
    <citation type="journal article" date="2021" name="Nat. Commun.">
        <title>Genetic determinants of endophytism in the Arabidopsis root mycobiome.</title>
        <authorList>
            <person name="Mesny F."/>
            <person name="Miyauchi S."/>
            <person name="Thiergart T."/>
            <person name="Pickel B."/>
            <person name="Atanasova L."/>
            <person name="Karlsson M."/>
            <person name="Huettel B."/>
            <person name="Barry K.W."/>
            <person name="Haridas S."/>
            <person name="Chen C."/>
            <person name="Bauer D."/>
            <person name="Andreopoulos W."/>
            <person name="Pangilinan J."/>
            <person name="LaButti K."/>
            <person name="Riley R."/>
            <person name="Lipzen A."/>
            <person name="Clum A."/>
            <person name="Drula E."/>
            <person name="Henrissat B."/>
            <person name="Kohler A."/>
            <person name="Grigoriev I.V."/>
            <person name="Martin F.M."/>
            <person name="Hacquard S."/>
        </authorList>
    </citation>
    <scope>NUCLEOTIDE SEQUENCE [LARGE SCALE GENOMIC DNA]</scope>
    <source>
        <strain evidence="8 9">MPI-SDFR-AT-0080</strain>
    </source>
</reference>
<evidence type="ECO:0000256" key="2">
    <source>
        <dbReference type="ARBA" id="ARBA00022525"/>
    </source>
</evidence>
<dbReference type="Gene3D" id="2.40.350.20">
    <property type="match status" value="1"/>
</dbReference>
<organism evidence="8 9">
    <name type="scientific">Macrophomina phaseolina</name>
    <dbReference type="NCBI Taxonomy" id="35725"/>
    <lineage>
        <taxon>Eukaryota</taxon>
        <taxon>Fungi</taxon>
        <taxon>Dikarya</taxon>
        <taxon>Ascomycota</taxon>
        <taxon>Pezizomycotina</taxon>
        <taxon>Dothideomycetes</taxon>
        <taxon>Dothideomycetes incertae sedis</taxon>
        <taxon>Botryosphaeriales</taxon>
        <taxon>Botryosphaeriaceae</taxon>
        <taxon>Macrophomina</taxon>
    </lineage>
</organism>
<gene>
    <name evidence="8" type="ORF">B0J12DRAFT_787107</name>
</gene>